<evidence type="ECO:0000313" key="2">
    <source>
        <dbReference type="EMBL" id="MBV4536782.1"/>
    </source>
</evidence>
<organism evidence="1">
    <name type="scientific">Pseudomonas urmiensis</name>
    <dbReference type="NCBI Taxonomy" id="2745493"/>
    <lineage>
        <taxon>Bacteria</taxon>
        <taxon>Pseudomonadati</taxon>
        <taxon>Pseudomonadota</taxon>
        <taxon>Gammaproteobacteria</taxon>
        <taxon>Pseudomonadales</taxon>
        <taxon>Pseudomonadaceae</taxon>
        <taxon>Pseudomonas</taxon>
    </lineage>
</organism>
<protein>
    <submittedName>
        <fullName evidence="1">Uncharacterized protein</fullName>
    </submittedName>
</protein>
<dbReference type="EMBL" id="JABWRE010000007">
    <property type="protein sequence ID" value="MBC3441266.1"/>
    <property type="molecule type" value="Genomic_DNA"/>
</dbReference>
<reference evidence="1" key="2">
    <citation type="submission" date="2020-07" db="EMBL/GenBank/DDBJ databases">
        <authorList>
            <person name="Lood C."/>
            <person name="Girard L."/>
        </authorList>
    </citation>
    <scope>NUCLEOTIDE SEQUENCE</scope>
    <source>
        <strain evidence="1">SWRI10</strain>
    </source>
</reference>
<gene>
    <name evidence="2" type="ORF">HU737_012385</name>
    <name evidence="1" type="ORF">HU737_11270</name>
</gene>
<dbReference type="Proteomes" id="UP000599879">
    <property type="component" value="Unassembled WGS sequence"/>
</dbReference>
<dbReference type="InterPro" id="IPR023381">
    <property type="entry name" value="YP001051499.1-like_dom_sf"/>
</dbReference>
<sequence>MTKIPGNLNVKETTKFCLLAADRIAHTHNTFTKNIGKQTSDLQNLIDTLFNSTPSPQLDINTTLEAIKQLIPDTEDYCSSLASQAQCAAICTYYSAEYILKQDIKLAEYAIGKVLESIDIYGKHIDDLTKSELAWQNELAKIIKTRSLTLEEIRAINRHHSIPSAHPDL</sequence>
<dbReference type="Gene3D" id="1.20.1590.10">
    <property type="entry name" value="YP_001051499.1 domain like"/>
    <property type="match status" value="1"/>
</dbReference>
<dbReference type="AlphaFoldDB" id="A0A923FYL8"/>
<dbReference type="EMBL" id="JABWRE020000001">
    <property type="protein sequence ID" value="MBV4536782.1"/>
    <property type="molecule type" value="Genomic_DNA"/>
</dbReference>
<accession>A0A923FYL8</accession>
<reference evidence="1" key="1">
    <citation type="journal article" date="2020" name="Microorganisms">
        <title>Reliable Identification of Environmental Pseudomonas Isolates Using the rpoD Gene.</title>
        <authorList>
            <consortium name="The Broad Institute Genome Sequencing Platform"/>
            <person name="Girard L."/>
            <person name="Lood C."/>
            <person name="Rokni-Zadeh H."/>
            <person name="van Noort V."/>
            <person name="Lavigne R."/>
            <person name="De Mot R."/>
        </authorList>
    </citation>
    <scope>NUCLEOTIDE SEQUENCE</scope>
    <source>
        <strain evidence="1">SWRI10</strain>
    </source>
</reference>
<dbReference type="RefSeq" id="WP_186554819.1">
    <property type="nucleotide sequence ID" value="NZ_JABWRE020000001.1"/>
</dbReference>
<evidence type="ECO:0000313" key="1">
    <source>
        <dbReference type="EMBL" id="MBC3441266.1"/>
    </source>
</evidence>
<name>A0A923FYL8_9PSED</name>
<comment type="caution">
    <text evidence="1">The sequence shown here is derived from an EMBL/GenBank/DDBJ whole genome shotgun (WGS) entry which is preliminary data.</text>
</comment>
<proteinExistence type="predicted"/>
<reference evidence="2" key="3">
    <citation type="submission" date="2021-06" db="EMBL/GenBank/DDBJ databases">
        <title>Updating the genus Pseudomonas: Description of 43 new species and partition of the Pseudomonas putida group.</title>
        <authorList>
            <person name="Girard L."/>
            <person name="Lood C."/>
            <person name="Vandamme P."/>
            <person name="Rokni-Zadeh H."/>
            <person name="Van Noort V."/>
            <person name="Hofte M."/>
            <person name="Lavigne R."/>
            <person name="De Mot R."/>
        </authorList>
    </citation>
    <scope>NUCLEOTIDE SEQUENCE</scope>
    <source>
        <strain evidence="2">SWRI10</strain>
    </source>
</reference>